<feature type="non-terminal residue" evidence="1">
    <location>
        <position position="48"/>
    </location>
</feature>
<proteinExistence type="predicted"/>
<protein>
    <submittedName>
        <fullName evidence="1">Uncharacterized protein</fullName>
    </submittedName>
</protein>
<reference evidence="1 2" key="1">
    <citation type="submission" date="2020-07" db="EMBL/GenBank/DDBJ databases">
        <authorList>
            <person name="Khare M."/>
        </authorList>
    </citation>
    <scope>NUCLEOTIDE SEQUENCE [LARGE SCALE GENOMIC DNA]</scope>
    <source>
        <strain evidence="1 2">P8776</strain>
    </source>
</reference>
<evidence type="ECO:0000313" key="1">
    <source>
        <dbReference type="EMBL" id="MBA4506284.1"/>
    </source>
</evidence>
<gene>
    <name evidence="1" type="ORF">H0H28_13410</name>
</gene>
<name>A0A838WX19_9CORY</name>
<dbReference type="Proteomes" id="UP000580709">
    <property type="component" value="Unassembled WGS sequence"/>
</dbReference>
<dbReference type="EMBL" id="JACEOR010000632">
    <property type="protein sequence ID" value="MBA4506284.1"/>
    <property type="molecule type" value="Genomic_DNA"/>
</dbReference>
<evidence type="ECO:0000313" key="2">
    <source>
        <dbReference type="Proteomes" id="UP000580709"/>
    </source>
</evidence>
<keyword evidence="2" id="KW-1185">Reference proteome</keyword>
<dbReference type="AlphaFoldDB" id="A0A838WX19"/>
<organism evidence="1 2">
    <name type="scientific">Corynebacterium sanguinis</name>
    <dbReference type="NCBI Taxonomy" id="2594913"/>
    <lineage>
        <taxon>Bacteria</taxon>
        <taxon>Bacillati</taxon>
        <taxon>Actinomycetota</taxon>
        <taxon>Actinomycetes</taxon>
        <taxon>Mycobacteriales</taxon>
        <taxon>Corynebacteriaceae</taxon>
        <taxon>Corynebacterium</taxon>
    </lineage>
</organism>
<accession>A0A838WX19</accession>
<comment type="caution">
    <text evidence="1">The sequence shown here is derived from an EMBL/GenBank/DDBJ whole genome shotgun (WGS) entry which is preliminary data.</text>
</comment>
<sequence>MNSVGVRRTLAKCLVVLVAGFVLNLISPVVIAQQRTIHPGETSVVTFD</sequence>